<dbReference type="EMBL" id="CP021354">
    <property type="protein sequence ID" value="AWK73871.1"/>
    <property type="molecule type" value="Genomic_DNA"/>
</dbReference>
<gene>
    <name evidence="1" type="ORF">CBI38_22230</name>
</gene>
<dbReference type="RefSeq" id="WP_109332283.1">
    <property type="nucleotide sequence ID" value="NZ_CP021354.1"/>
</dbReference>
<proteinExistence type="predicted"/>
<sequence>MPVKQLSKSPYELRSTDTPLDRTLSVWDARSQCRFVAARPSAEPQLWEAYLEGAKDGYRRYGAEKALEYSRIRHGDTTAVFFVALDADGSVAAGVRAQGPYVVAGEAHAITEWAGHPGAPEVRRMIEDRLPFGVVEAKGAWVSVNASHRGELGVALGRFAAYSMDLLDAQFMLATAGTHVLATWASSGGVVADHIAPVPYPDDRYETRLMWWDRRRRRGHAESLQLAQLLLTTSRPAPSMAPETIGSVVRPMRSVS</sequence>
<organism evidence="1 2">
    <name type="scientific">Rhodococcus oxybenzonivorans</name>
    <dbReference type="NCBI Taxonomy" id="1990687"/>
    <lineage>
        <taxon>Bacteria</taxon>
        <taxon>Bacillati</taxon>
        <taxon>Actinomycetota</taxon>
        <taxon>Actinomycetes</taxon>
        <taxon>Mycobacteriales</taxon>
        <taxon>Nocardiaceae</taxon>
        <taxon>Rhodococcus</taxon>
    </lineage>
</organism>
<keyword evidence="2" id="KW-1185">Reference proteome</keyword>
<evidence type="ECO:0000313" key="1">
    <source>
        <dbReference type="EMBL" id="AWK73871.1"/>
    </source>
</evidence>
<evidence type="ECO:0000313" key="2">
    <source>
        <dbReference type="Proteomes" id="UP000245711"/>
    </source>
</evidence>
<dbReference type="KEGG" id="roz:CBI38_22230"/>
<dbReference type="Proteomes" id="UP000245711">
    <property type="component" value="Chromosome"/>
</dbReference>
<evidence type="ECO:0008006" key="3">
    <source>
        <dbReference type="Google" id="ProtNLM"/>
    </source>
</evidence>
<protein>
    <recommendedName>
        <fullName evidence="3">GNAT family N-acetyltransferase</fullName>
    </recommendedName>
</protein>
<name>A0A2S2BYZ7_9NOCA</name>
<dbReference type="AlphaFoldDB" id="A0A2S2BYZ7"/>
<accession>A0A2S2BYZ7</accession>
<dbReference type="OrthoDB" id="5175138at2"/>
<reference evidence="1 2" key="1">
    <citation type="submission" date="2017-05" db="EMBL/GenBank/DDBJ databases">
        <title>Isolation of Rhodococcus sp. S2-17 biodegrading of BP-3.</title>
        <authorList>
            <person name="Lee Y."/>
            <person name="Kim K.H."/>
            <person name="Chun B.H."/>
            <person name="Jung H.S."/>
            <person name="Jeon C.O."/>
        </authorList>
    </citation>
    <scope>NUCLEOTIDE SEQUENCE [LARGE SCALE GENOMIC DNA]</scope>
    <source>
        <strain evidence="1 2">S2-17</strain>
    </source>
</reference>